<evidence type="ECO:0000256" key="7">
    <source>
        <dbReference type="ARBA" id="ARBA00023054"/>
    </source>
</evidence>
<dbReference type="InterPro" id="IPR009030">
    <property type="entry name" value="Growth_fac_rcpt_cys_sf"/>
</dbReference>
<dbReference type="SUPFAM" id="SSF57184">
    <property type="entry name" value="Growth factor receptor domain"/>
    <property type="match status" value="1"/>
</dbReference>
<dbReference type="FunFam" id="2.10.25.10:FF:000394">
    <property type="entry name" value="Epidermal growth factor-like protein 8"/>
    <property type="match status" value="1"/>
</dbReference>
<evidence type="ECO:0000256" key="2">
    <source>
        <dbReference type="ARBA" id="ARBA00022525"/>
    </source>
</evidence>
<evidence type="ECO:0000256" key="11">
    <source>
        <dbReference type="SAM" id="Coils"/>
    </source>
</evidence>
<evidence type="ECO:0000313" key="15">
    <source>
        <dbReference type="Proteomes" id="UP000694393"/>
    </source>
</evidence>
<keyword evidence="9" id="KW-0325">Glycoprotein</keyword>
<organism evidence="14 15">
    <name type="scientific">Pelusios castaneus</name>
    <name type="common">West African mud turtle</name>
    <dbReference type="NCBI Taxonomy" id="367368"/>
    <lineage>
        <taxon>Eukaryota</taxon>
        <taxon>Metazoa</taxon>
        <taxon>Chordata</taxon>
        <taxon>Craniata</taxon>
        <taxon>Vertebrata</taxon>
        <taxon>Euteleostomi</taxon>
        <taxon>Archelosauria</taxon>
        <taxon>Testudinata</taxon>
        <taxon>Testudines</taxon>
        <taxon>Pleurodira</taxon>
        <taxon>Pelomedusidae</taxon>
        <taxon>Pelusios</taxon>
    </lineage>
</organism>
<dbReference type="Ensembl" id="ENSPCET00000005278.1">
    <property type="protein sequence ID" value="ENSPCEP00000005097.1"/>
    <property type="gene ID" value="ENSPCEG00000004128.1"/>
</dbReference>
<dbReference type="GO" id="GO:0005576">
    <property type="term" value="C:extracellular region"/>
    <property type="evidence" value="ECO:0007669"/>
    <property type="project" value="UniProtKB-SubCell"/>
</dbReference>
<dbReference type="FunFam" id="2.10.25.10:FF:000038">
    <property type="entry name" value="Fibrillin 2"/>
    <property type="match status" value="1"/>
</dbReference>
<dbReference type="GO" id="GO:0009986">
    <property type="term" value="C:cell surface"/>
    <property type="evidence" value="ECO:0007669"/>
    <property type="project" value="TreeGrafter"/>
</dbReference>
<dbReference type="PROSITE" id="PS51041">
    <property type="entry name" value="EMI"/>
    <property type="match status" value="1"/>
</dbReference>
<evidence type="ECO:0000259" key="13">
    <source>
        <dbReference type="PROSITE" id="PS51041"/>
    </source>
</evidence>
<comment type="caution">
    <text evidence="10">Lacks conserved residue(s) required for the propagation of feature annotation.</text>
</comment>
<keyword evidence="8 10" id="KW-1015">Disulfide bond</keyword>
<dbReference type="CDD" id="cd00054">
    <property type="entry name" value="EGF_CA"/>
    <property type="match status" value="1"/>
</dbReference>
<evidence type="ECO:0000313" key="14">
    <source>
        <dbReference type="Ensembl" id="ENSPCEP00000005097.1"/>
    </source>
</evidence>
<keyword evidence="2" id="KW-0964">Secreted</keyword>
<dbReference type="GO" id="GO:0005509">
    <property type="term" value="F:calcium ion binding"/>
    <property type="evidence" value="ECO:0007669"/>
    <property type="project" value="InterPro"/>
</dbReference>
<reference evidence="14" key="1">
    <citation type="submission" date="2025-08" db="UniProtKB">
        <authorList>
            <consortium name="Ensembl"/>
        </authorList>
    </citation>
    <scope>IDENTIFICATION</scope>
</reference>
<proteinExistence type="predicted"/>
<keyword evidence="4" id="KW-0732">Signal</keyword>
<name>A0A8C8RFV5_9SAUR</name>
<dbReference type="Gene3D" id="2.10.25.10">
    <property type="entry name" value="Laminin"/>
    <property type="match status" value="2"/>
</dbReference>
<keyword evidence="3 10" id="KW-0245">EGF-like domain</keyword>
<keyword evidence="5" id="KW-0677">Repeat</keyword>
<dbReference type="PROSITE" id="PS01186">
    <property type="entry name" value="EGF_2"/>
    <property type="match status" value="1"/>
</dbReference>
<keyword evidence="15" id="KW-1185">Reference proteome</keyword>
<dbReference type="PANTHER" id="PTHR14949">
    <property type="entry name" value="EGF-LIKE-DOMAIN, MULTIPLE 7, 8"/>
    <property type="match status" value="1"/>
</dbReference>
<dbReference type="Pfam" id="PF07645">
    <property type="entry name" value="EGF_CA"/>
    <property type="match status" value="1"/>
</dbReference>
<comment type="subcellular location">
    <subcellularLocation>
        <location evidence="1">Secreted</location>
    </subcellularLocation>
</comment>
<dbReference type="InterPro" id="IPR050969">
    <property type="entry name" value="Dev_Signal_Modulators"/>
</dbReference>
<evidence type="ECO:0000256" key="5">
    <source>
        <dbReference type="ARBA" id="ARBA00022737"/>
    </source>
</evidence>
<protein>
    <recommendedName>
        <fullName evidence="16">Epidermal growth factor-like protein 7</fullName>
    </recommendedName>
</protein>
<evidence type="ECO:0000256" key="10">
    <source>
        <dbReference type="PROSITE-ProRule" id="PRU00076"/>
    </source>
</evidence>
<dbReference type="InterPro" id="IPR001881">
    <property type="entry name" value="EGF-like_Ca-bd_dom"/>
</dbReference>
<feature type="domain" description="EMI" evidence="13">
    <location>
        <begin position="12"/>
        <end position="90"/>
    </location>
</feature>
<dbReference type="AlphaFoldDB" id="A0A8C8RFV5"/>
<dbReference type="InterPro" id="IPR000742">
    <property type="entry name" value="EGF"/>
</dbReference>
<feature type="disulfide bond" evidence="10">
    <location>
        <begin position="93"/>
        <end position="103"/>
    </location>
</feature>
<dbReference type="PROSITE" id="PS50026">
    <property type="entry name" value="EGF_3"/>
    <property type="match status" value="2"/>
</dbReference>
<dbReference type="PROSITE" id="PS01187">
    <property type="entry name" value="EGF_CA"/>
    <property type="match status" value="1"/>
</dbReference>
<dbReference type="InterPro" id="IPR018097">
    <property type="entry name" value="EGF_Ca-bd_CS"/>
</dbReference>
<feature type="domain" description="EGF-like" evidence="12">
    <location>
        <begin position="123"/>
        <end position="159"/>
    </location>
</feature>
<evidence type="ECO:0000256" key="3">
    <source>
        <dbReference type="ARBA" id="ARBA00022536"/>
    </source>
</evidence>
<evidence type="ECO:0000256" key="1">
    <source>
        <dbReference type="ARBA" id="ARBA00004613"/>
    </source>
</evidence>
<accession>A0A8C8RFV5</accession>
<feature type="domain" description="EGF-like" evidence="12">
    <location>
        <begin position="89"/>
        <end position="121"/>
    </location>
</feature>
<dbReference type="SMART" id="SM00181">
    <property type="entry name" value="EGF"/>
    <property type="match status" value="2"/>
</dbReference>
<dbReference type="PROSITE" id="PS00010">
    <property type="entry name" value="ASX_HYDROXYL"/>
    <property type="match status" value="1"/>
</dbReference>
<dbReference type="PROSITE" id="PS00022">
    <property type="entry name" value="EGF_1"/>
    <property type="match status" value="1"/>
</dbReference>
<dbReference type="Pfam" id="PF07546">
    <property type="entry name" value="EMI"/>
    <property type="match status" value="1"/>
</dbReference>
<feature type="disulfide bond" evidence="10">
    <location>
        <begin position="111"/>
        <end position="120"/>
    </location>
</feature>
<evidence type="ECO:0000256" key="8">
    <source>
        <dbReference type="ARBA" id="ARBA00023157"/>
    </source>
</evidence>
<keyword evidence="7 11" id="KW-0175">Coiled coil</keyword>
<evidence type="ECO:0000256" key="4">
    <source>
        <dbReference type="ARBA" id="ARBA00022729"/>
    </source>
</evidence>
<dbReference type="Proteomes" id="UP000694393">
    <property type="component" value="Unplaced"/>
</dbReference>
<evidence type="ECO:0000256" key="9">
    <source>
        <dbReference type="ARBA" id="ARBA00023180"/>
    </source>
</evidence>
<dbReference type="SMART" id="SM00179">
    <property type="entry name" value="EGF_CA"/>
    <property type="match status" value="1"/>
</dbReference>
<feature type="coiled-coil region" evidence="11">
    <location>
        <begin position="183"/>
        <end position="210"/>
    </location>
</feature>
<keyword evidence="6" id="KW-0106">Calcium</keyword>
<dbReference type="InterPro" id="IPR049883">
    <property type="entry name" value="NOTCH1_EGF-like"/>
</dbReference>
<dbReference type="InterPro" id="IPR011489">
    <property type="entry name" value="EMI_domain"/>
</dbReference>
<dbReference type="PANTHER" id="PTHR14949:SF56">
    <property type="entry name" value="EGF-LIKE-DOMAIN, MULTIPLE 7"/>
    <property type="match status" value="1"/>
</dbReference>
<evidence type="ECO:0000259" key="12">
    <source>
        <dbReference type="PROSITE" id="PS50026"/>
    </source>
</evidence>
<evidence type="ECO:0008006" key="16">
    <source>
        <dbReference type="Google" id="ProtNLM"/>
    </source>
</evidence>
<dbReference type="GO" id="GO:0005102">
    <property type="term" value="F:signaling receptor binding"/>
    <property type="evidence" value="ECO:0007669"/>
    <property type="project" value="TreeGrafter"/>
</dbReference>
<reference evidence="14" key="2">
    <citation type="submission" date="2025-09" db="UniProtKB">
        <authorList>
            <consortium name="Ensembl"/>
        </authorList>
    </citation>
    <scope>IDENTIFICATION</scope>
</reference>
<sequence length="272" mass="30192">MGGCSLTLFPPSRGVCARHTLRVPMLYNETFAQPRHQPYLTLCPGGRVCSTYRTTYRVAVRQVSRAVLQTSALCCQGWKKRHAGATTCEDAICHKPCQNGGVCANPDQCRCRPGWGGRYCHVDVDECRMPTSPCPQRCLNTPGSYRCQCEPGLLGSLGVGRTAPHYLCSVNFLPPPVQEPPTQEPLSSRVQDLQQQMEKLEEVRGRALGTLRRLLPPPLAELGPAEAAEFWTRLRYLDRLDSLGDQLLLLEERLGACSCQDGRNGFGYEVNR</sequence>
<dbReference type="SUPFAM" id="SSF57196">
    <property type="entry name" value="EGF/Laminin"/>
    <property type="match status" value="1"/>
</dbReference>
<evidence type="ECO:0000256" key="6">
    <source>
        <dbReference type="ARBA" id="ARBA00022837"/>
    </source>
</evidence>
<dbReference type="InterPro" id="IPR000152">
    <property type="entry name" value="EGF-type_Asp/Asn_hydroxyl_site"/>
</dbReference>